<comment type="caution">
    <text evidence="1">The sequence shown here is derived from an EMBL/GenBank/DDBJ whole genome shotgun (WGS) entry which is preliminary data.</text>
</comment>
<dbReference type="EMBL" id="PYLS01000005">
    <property type="protein sequence ID" value="PST82789.1"/>
    <property type="molecule type" value="Genomic_DNA"/>
</dbReference>
<name>A0A2T3HK44_9SPHI</name>
<evidence type="ECO:0000313" key="2">
    <source>
        <dbReference type="Proteomes" id="UP000240912"/>
    </source>
</evidence>
<protein>
    <submittedName>
        <fullName evidence="1">Uncharacterized protein</fullName>
    </submittedName>
</protein>
<dbReference type="Proteomes" id="UP000240912">
    <property type="component" value="Unassembled WGS sequence"/>
</dbReference>
<proteinExistence type="predicted"/>
<evidence type="ECO:0000313" key="1">
    <source>
        <dbReference type="EMBL" id="PST82789.1"/>
    </source>
</evidence>
<keyword evidence="2" id="KW-1185">Reference proteome</keyword>
<reference evidence="1 2" key="1">
    <citation type="submission" date="2018-03" db="EMBL/GenBank/DDBJ databases">
        <authorList>
            <person name="Keele B.F."/>
        </authorList>
    </citation>
    <scope>NUCLEOTIDE SEQUENCE [LARGE SCALE GENOMIC DNA]</scope>
    <source>
        <strain evidence="1 2">YL28-9</strain>
    </source>
</reference>
<dbReference type="RefSeq" id="WP_107215050.1">
    <property type="nucleotide sequence ID" value="NZ_KZ686269.1"/>
</dbReference>
<gene>
    <name evidence="1" type="ORF">C7T94_09090</name>
</gene>
<sequence>MIFILTARLISADVALRFALPAVALLQVFAARSVLNDPDWCEAPATRVLQAPARQEPAELAQVGAKIE</sequence>
<dbReference type="OrthoDB" id="1375074at2"/>
<organism evidence="1 2">
    <name type="scientific">Pedobacter yulinensis</name>
    <dbReference type="NCBI Taxonomy" id="2126353"/>
    <lineage>
        <taxon>Bacteria</taxon>
        <taxon>Pseudomonadati</taxon>
        <taxon>Bacteroidota</taxon>
        <taxon>Sphingobacteriia</taxon>
        <taxon>Sphingobacteriales</taxon>
        <taxon>Sphingobacteriaceae</taxon>
        <taxon>Pedobacter</taxon>
    </lineage>
</organism>
<dbReference type="AlphaFoldDB" id="A0A2T3HK44"/>
<accession>A0A2T3HK44</accession>